<dbReference type="OrthoDB" id="686763at2759"/>
<evidence type="ECO:0000256" key="3">
    <source>
        <dbReference type="SAM" id="MobiDB-lite"/>
    </source>
</evidence>
<organism evidence="4 5">
    <name type="scientific">Musa troglodytarum</name>
    <name type="common">fe'i banana</name>
    <dbReference type="NCBI Taxonomy" id="320322"/>
    <lineage>
        <taxon>Eukaryota</taxon>
        <taxon>Viridiplantae</taxon>
        <taxon>Streptophyta</taxon>
        <taxon>Embryophyta</taxon>
        <taxon>Tracheophyta</taxon>
        <taxon>Spermatophyta</taxon>
        <taxon>Magnoliopsida</taxon>
        <taxon>Liliopsida</taxon>
        <taxon>Zingiberales</taxon>
        <taxon>Musaceae</taxon>
        <taxon>Musa</taxon>
    </lineage>
</organism>
<keyword evidence="2" id="KW-0067">ATP-binding</keyword>
<dbReference type="GO" id="GO:0005524">
    <property type="term" value="F:ATP binding"/>
    <property type="evidence" value="ECO:0007669"/>
    <property type="project" value="UniProtKB-KW"/>
</dbReference>
<keyword evidence="1" id="KW-0547">Nucleotide-binding</keyword>
<name>A0A9E7EAV9_9LILI</name>
<gene>
    <name evidence="4" type="ORF">MUK42_37764</name>
</gene>
<reference evidence="4" key="1">
    <citation type="submission" date="2022-05" db="EMBL/GenBank/DDBJ databases">
        <title>The Musa troglodytarum L. genome provides insights into the mechanism of non-climacteric behaviour and enrichment of carotenoids.</title>
        <authorList>
            <person name="Wang J."/>
        </authorList>
    </citation>
    <scope>NUCLEOTIDE SEQUENCE</scope>
    <source>
        <tissue evidence="4">Leaf</tissue>
    </source>
</reference>
<accession>A0A9E7EAV9</accession>
<proteinExistence type="predicted"/>
<evidence type="ECO:0000256" key="1">
    <source>
        <dbReference type="ARBA" id="ARBA00022741"/>
    </source>
</evidence>
<dbReference type="Gene3D" id="1.10.510.10">
    <property type="entry name" value="Transferase(Phosphotransferase) domain 1"/>
    <property type="match status" value="1"/>
</dbReference>
<feature type="compositionally biased region" description="Basic and acidic residues" evidence="3">
    <location>
        <begin position="66"/>
        <end position="87"/>
    </location>
</feature>
<dbReference type="AlphaFoldDB" id="A0A9E7EAV9"/>
<dbReference type="GO" id="GO:0016301">
    <property type="term" value="F:kinase activity"/>
    <property type="evidence" value="ECO:0007669"/>
    <property type="project" value="TreeGrafter"/>
</dbReference>
<dbReference type="PANTHER" id="PTHR46008">
    <property type="entry name" value="LEAF RUST 10 DISEASE-RESISTANCE LOCUS RECEPTOR-LIKE PROTEIN KINASE-LIKE 1.4"/>
    <property type="match status" value="1"/>
</dbReference>
<protein>
    <submittedName>
        <fullName evidence="4">STYKc</fullName>
    </submittedName>
</protein>
<dbReference type="PANTHER" id="PTHR46008:SF2">
    <property type="entry name" value="LEAF RUST 10 DISEASE-RESISTANCE LOCUS RECEPTOR-LIKE PROTEIN KINASE-LIKE 1.4"/>
    <property type="match status" value="1"/>
</dbReference>
<keyword evidence="5" id="KW-1185">Reference proteome</keyword>
<evidence type="ECO:0000313" key="5">
    <source>
        <dbReference type="Proteomes" id="UP001055439"/>
    </source>
</evidence>
<feature type="region of interest" description="Disordered" evidence="3">
    <location>
        <begin position="66"/>
        <end position="93"/>
    </location>
</feature>
<evidence type="ECO:0000256" key="2">
    <source>
        <dbReference type="ARBA" id="ARBA00022840"/>
    </source>
</evidence>
<sequence length="135" mass="15263">MAITRIQKGELEQLVDAALGYQSDEVTRKTITMVAEVAFRCLQSDADMRPPIKEVLEVLQAIESDGYRPEKKEHGDAESRDDAELLKNTEPFSPDSIMNSRKLRSTLGSLELLELCEVSLWVSQPWPDFYVAVFS</sequence>
<evidence type="ECO:0000313" key="4">
    <source>
        <dbReference type="EMBL" id="URD73122.1"/>
    </source>
</evidence>
<dbReference type="Proteomes" id="UP001055439">
    <property type="component" value="Chromosome 1"/>
</dbReference>
<dbReference type="EMBL" id="CP097502">
    <property type="protein sequence ID" value="URD73122.1"/>
    <property type="molecule type" value="Genomic_DNA"/>
</dbReference>